<dbReference type="GO" id="GO:0045717">
    <property type="term" value="P:negative regulation of fatty acid biosynthetic process"/>
    <property type="evidence" value="ECO:0000318"/>
    <property type="project" value="GO_Central"/>
</dbReference>
<dbReference type="PANTHER" id="PTHR15574:SF43">
    <property type="entry name" value="DDB1- AND CUL4-ASSOCIATED FACTOR 5"/>
    <property type="match status" value="1"/>
</dbReference>
<dbReference type="InterPro" id="IPR001680">
    <property type="entry name" value="WD40_rpt"/>
</dbReference>
<feature type="repeat" description="WD" evidence="3">
    <location>
        <begin position="54"/>
        <end position="89"/>
    </location>
</feature>
<feature type="repeat" description="WD" evidence="3">
    <location>
        <begin position="331"/>
        <end position="363"/>
    </location>
</feature>
<dbReference type="InterPro" id="IPR045151">
    <property type="entry name" value="DCAF8"/>
</dbReference>
<dbReference type="PROSITE" id="PS50294">
    <property type="entry name" value="WD_REPEATS_REGION"/>
    <property type="match status" value="2"/>
</dbReference>
<feature type="repeat" description="WD" evidence="3">
    <location>
        <begin position="143"/>
        <end position="178"/>
    </location>
</feature>
<dbReference type="RefSeq" id="XP_797510.4">
    <property type="nucleotide sequence ID" value="XM_792417.4"/>
</dbReference>
<dbReference type="GO" id="GO:0080008">
    <property type="term" value="C:Cul4-RING E3 ubiquitin ligase complex"/>
    <property type="evidence" value="ECO:0000318"/>
    <property type="project" value="GO_Central"/>
</dbReference>
<feature type="compositionally biased region" description="Low complexity" evidence="4">
    <location>
        <begin position="603"/>
        <end position="615"/>
    </location>
</feature>
<dbReference type="SUPFAM" id="SSF50978">
    <property type="entry name" value="WD40 repeat-like"/>
    <property type="match status" value="1"/>
</dbReference>
<dbReference type="PROSITE" id="PS00678">
    <property type="entry name" value="WD_REPEATS_1"/>
    <property type="match status" value="1"/>
</dbReference>
<dbReference type="GeneID" id="592919"/>
<reference evidence="5" key="2">
    <citation type="submission" date="2021-01" db="UniProtKB">
        <authorList>
            <consortium name="EnsemblMetazoa"/>
        </authorList>
    </citation>
    <scope>IDENTIFICATION</scope>
</reference>
<keyword evidence="1 3" id="KW-0853">WD repeat</keyword>
<sequence length="852" mass="94490">MEGFNKHILNGKVPELPRMISHRQQNGYTSLPRIMLNRRINTLHRKEPFYRLDLLGHYGCVNAIEFSNRGGDYLASGGDDRRILLWNVDEALHSKYEPRIMKGEHHSNIFCLAFDNENGKIYSGGNDDQVIVHDARRGDALDVFLHEDAVYGLAVDPRNDNIYASACADGRVLLWDIRAPSHQEPFVLANYVTAFHAVVYHPQEPRFLATANAKEGIALWDVRAPKSCLLRYGSAYTQMNAMSVRFNQSGSQLLALRRRLPAVLYDIHSSVPSVEFNHDGYYNSCTMKSCCFGGDKDQFVLSGSDDFNLYIWRVPDPCEGIQQVNQAFQVLKGHRQIVNQVRFSSRSFLIASSGVEKVIKLWSATKLPGMSDGNESPRKMFTRQQYFNLMISSGSALSHDYSDKSKDEDPRMLAFFDSFIQREVDHSFSSDSSDNSALSPDSLYLHFVRDHSDDANSSDRDGFVMPSLLPPELGMISDSDSTHNAHPRNGRSNAVKVKPKTNGDERNVSTSSDTAGLSVEGASVQKSDNQEKSRISTSDAVEKGSTSQASHESSESRRRGRQSRSSSDSSSSSDESEDFLVMRYRSRLLRRIMRQKGKKGKDGSSSGQSMGNSPSQVEKDRLSSLHQRLAFSRVMKERITLVSDSDSSMSDDNEQFLAIVGQLRQRTDSARQRAASLRRHRMRALEEISSLTGGFNRSTASSSLPSSRSPQRDSSTASSTVMNRLAPSTASSPSNSPKRVTKGRATTTGSVASRVSKTNPKPASTSQKTKNKPPKSKSSKNLTNTNLASTSNGSNHSNNVEAAGCSKDNEASSHAKDGSKNGFKKFKVNSSGKKRHYRSTNCYSRQKDSDSD</sequence>
<feature type="region of interest" description="Disordered" evidence="4">
    <location>
        <begin position="594"/>
        <end position="623"/>
    </location>
</feature>
<dbReference type="SMART" id="SM00320">
    <property type="entry name" value="WD40"/>
    <property type="match status" value="6"/>
</dbReference>
<evidence type="ECO:0000256" key="2">
    <source>
        <dbReference type="ARBA" id="ARBA00022737"/>
    </source>
</evidence>
<dbReference type="InterPro" id="IPR015943">
    <property type="entry name" value="WD40/YVTN_repeat-like_dom_sf"/>
</dbReference>
<keyword evidence="6" id="KW-1185">Reference proteome</keyword>
<organism evidence="5 6">
    <name type="scientific">Strongylocentrotus purpuratus</name>
    <name type="common">Purple sea urchin</name>
    <dbReference type="NCBI Taxonomy" id="7668"/>
    <lineage>
        <taxon>Eukaryota</taxon>
        <taxon>Metazoa</taxon>
        <taxon>Echinodermata</taxon>
        <taxon>Eleutherozoa</taxon>
        <taxon>Echinozoa</taxon>
        <taxon>Echinoidea</taxon>
        <taxon>Euechinoidea</taxon>
        <taxon>Echinacea</taxon>
        <taxon>Camarodonta</taxon>
        <taxon>Echinidea</taxon>
        <taxon>Strongylocentrotidae</taxon>
        <taxon>Strongylocentrotus</taxon>
    </lineage>
</organism>
<feature type="compositionally biased region" description="Low complexity" evidence="4">
    <location>
        <begin position="697"/>
        <end position="737"/>
    </location>
</feature>
<feature type="compositionally biased region" description="Low complexity" evidence="4">
    <location>
        <begin position="563"/>
        <end position="573"/>
    </location>
</feature>
<feature type="compositionally biased region" description="Basic residues" evidence="4">
    <location>
        <begin position="822"/>
        <end position="838"/>
    </location>
</feature>
<feature type="compositionally biased region" description="Basic and acidic residues" evidence="4">
    <location>
        <begin position="807"/>
        <end position="819"/>
    </location>
</feature>
<dbReference type="InterPro" id="IPR019775">
    <property type="entry name" value="WD40_repeat_CS"/>
</dbReference>
<dbReference type="OrthoDB" id="5573735at2759"/>
<evidence type="ECO:0000313" key="5">
    <source>
        <dbReference type="EnsemblMetazoa" id="XP_797510"/>
    </source>
</evidence>
<protein>
    <recommendedName>
        <fullName evidence="7">DDB1- and CUL4-associated factor 5</fullName>
    </recommendedName>
</protein>
<evidence type="ECO:0000256" key="1">
    <source>
        <dbReference type="ARBA" id="ARBA00022574"/>
    </source>
</evidence>
<dbReference type="PROSITE" id="PS50082">
    <property type="entry name" value="WD_REPEATS_2"/>
    <property type="match status" value="3"/>
</dbReference>
<reference evidence="6" key="1">
    <citation type="submission" date="2015-02" db="EMBL/GenBank/DDBJ databases">
        <title>Genome sequencing for Strongylocentrotus purpuratus.</title>
        <authorList>
            <person name="Murali S."/>
            <person name="Liu Y."/>
            <person name="Vee V."/>
            <person name="English A."/>
            <person name="Wang M."/>
            <person name="Skinner E."/>
            <person name="Han Y."/>
            <person name="Muzny D.M."/>
            <person name="Worley K.C."/>
            <person name="Gibbs R.A."/>
        </authorList>
    </citation>
    <scope>NUCLEOTIDE SEQUENCE</scope>
</reference>
<keyword evidence="2" id="KW-0677">Repeat</keyword>
<dbReference type="Pfam" id="PF00400">
    <property type="entry name" value="WD40"/>
    <property type="match status" value="4"/>
</dbReference>
<evidence type="ECO:0008006" key="7">
    <source>
        <dbReference type="Google" id="ProtNLM"/>
    </source>
</evidence>
<feature type="compositionally biased region" description="Polar residues" evidence="4">
    <location>
        <begin position="744"/>
        <end position="763"/>
    </location>
</feature>
<feature type="region of interest" description="Disordered" evidence="4">
    <location>
        <begin position="688"/>
        <end position="852"/>
    </location>
</feature>
<evidence type="ECO:0000256" key="4">
    <source>
        <dbReference type="SAM" id="MobiDB-lite"/>
    </source>
</evidence>
<dbReference type="OMA" id="VTAFHAV"/>
<dbReference type="Gene3D" id="2.130.10.10">
    <property type="entry name" value="YVTN repeat-like/Quinoprotein amine dehydrogenase"/>
    <property type="match status" value="3"/>
</dbReference>
<name>A0A7M7THF4_STRPU</name>
<dbReference type="PANTHER" id="PTHR15574">
    <property type="entry name" value="WD REPEAT DOMAIN-CONTAINING FAMILY"/>
    <property type="match status" value="1"/>
</dbReference>
<dbReference type="AlphaFoldDB" id="A0A7M7THF4"/>
<feature type="region of interest" description="Disordered" evidence="4">
    <location>
        <begin position="454"/>
        <end position="578"/>
    </location>
</feature>
<dbReference type="Proteomes" id="UP000007110">
    <property type="component" value="Unassembled WGS sequence"/>
</dbReference>
<feature type="compositionally biased region" description="Basic residues" evidence="4">
    <location>
        <begin position="769"/>
        <end position="778"/>
    </location>
</feature>
<dbReference type="InParanoid" id="A0A7M7THF4"/>
<proteinExistence type="predicted"/>
<dbReference type="InterPro" id="IPR036322">
    <property type="entry name" value="WD40_repeat_dom_sf"/>
</dbReference>
<evidence type="ECO:0000313" key="6">
    <source>
        <dbReference type="Proteomes" id="UP000007110"/>
    </source>
</evidence>
<dbReference type="KEGG" id="spu:592919"/>
<dbReference type="CTD" id="8816"/>
<evidence type="ECO:0000256" key="3">
    <source>
        <dbReference type="PROSITE-ProRule" id="PRU00221"/>
    </source>
</evidence>
<feature type="compositionally biased region" description="Low complexity" evidence="4">
    <location>
        <begin position="779"/>
        <end position="795"/>
    </location>
</feature>
<dbReference type="GO" id="GO:0005737">
    <property type="term" value="C:cytoplasm"/>
    <property type="evidence" value="ECO:0000318"/>
    <property type="project" value="GO_Central"/>
</dbReference>
<accession>A0A7M7THF4</accession>
<dbReference type="EnsemblMetazoa" id="XM_792417">
    <property type="protein sequence ID" value="XP_797510"/>
    <property type="gene ID" value="LOC592919"/>
</dbReference>